<protein>
    <submittedName>
        <fullName evidence="4">Pls/PosA family non-ribosomal peptide synthetase</fullName>
    </submittedName>
</protein>
<reference evidence="5" key="1">
    <citation type="journal article" date="2019" name="Int. J. Syst. Evol. Microbiol.">
        <title>The Global Catalogue of Microorganisms (GCM) 10K type strain sequencing project: providing services to taxonomists for standard genome sequencing and annotation.</title>
        <authorList>
            <consortium name="The Broad Institute Genomics Platform"/>
            <consortium name="The Broad Institute Genome Sequencing Center for Infectious Disease"/>
            <person name="Wu L."/>
            <person name="Ma J."/>
        </authorList>
    </citation>
    <scope>NUCLEOTIDE SEQUENCE [LARGE SCALE GENOMIC DNA]</scope>
    <source>
        <strain evidence="5">CGMCC 4.7139</strain>
    </source>
</reference>
<dbReference type="InterPro" id="IPR050179">
    <property type="entry name" value="Trans_hexapeptide_repeat"/>
</dbReference>
<keyword evidence="2" id="KW-1133">Transmembrane helix</keyword>
<feature type="transmembrane region" description="Helical" evidence="2">
    <location>
        <begin position="131"/>
        <end position="151"/>
    </location>
</feature>
<evidence type="ECO:0000313" key="4">
    <source>
        <dbReference type="EMBL" id="MFC4607590.1"/>
    </source>
</evidence>
<dbReference type="SUPFAM" id="SSF47336">
    <property type="entry name" value="ACP-like"/>
    <property type="match status" value="1"/>
</dbReference>
<evidence type="ECO:0000256" key="2">
    <source>
        <dbReference type="SAM" id="Phobius"/>
    </source>
</evidence>
<evidence type="ECO:0000313" key="5">
    <source>
        <dbReference type="Proteomes" id="UP001595993"/>
    </source>
</evidence>
<dbReference type="InterPro" id="IPR036736">
    <property type="entry name" value="ACP-like_sf"/>
</dbReference>
<feature type="region of interest" description="Disordered" evidence="1">
    <location>
        <begin position="846"/>
        <end position="867"/>
    </location>
</feature>
<feature type="transmembrane region" description="Helical" evidence="2">
    <location>
        <begin position="627"/>
        <end position="647"/>
    </location>
</feature>
<proteinExistence type="predicted"/>
<sequence length="883" mass="95952">MEEKSVEVLTPGPDGSAIAKRRYTGPKSGIETILAEVLADVVRVERVSVDSHYFDDLGANSLVMAHFCAQVRKRADLPSVSMKDIYQYPTIRSLAAALADAAPTPADSPVPAPSEVVAPGSTPRYVLCGTLQFLVFLVYCFIAGAVASQGYGWVSAGSDLVDIYLRSAVFGGAGFVGLCTFPIVAKWILIGRWKPREFPVWGLTYLRFWTIKVLIHANPMIFFVGNPLYVLYLRALGARVGKGVTILSRTLPVCTDLLTIGAGTVIRKEAFILCYRAHAGRIQTGPVTLGRDVFIGEKTVLDIDTSMGDGAQLGHSSALHSGQVVPDGQRWHGSPAQRTELDYLRIASADCGALRRAGYGLVTLLQVFLLYVPLTVGGTYMLVSLVPALGTLLGIDTVGFTSPRLYIGALVLSFVLFFGLHIVGLAVLFTVPRLLSAMVEPDKVYPLYGFHYSTHRAIARMTNIKFFAWLFGDSSYIVHYLRGLGYDLSHVEQTGSNFGTEVQHETPYLSSVGSGTMVADGLSIVNADFSSTSFVVSRASIGPHNFLGNNIAYPSGARTGDNCLLATKVMIPLDGEIREGVGLLGSPCFEIPRSVERDHRFDHLRTGEEKRRSLAAKNRYNIRTMGFFLLVRWLHFFVLTVFGLAAVDLYGVFGQVIIAATLALTLGFTAVYFVLVERGIAAFRALRPQLCSIYDPYFWWHERLWKVPDEYLNIFNGTPFKNVIWRLLGVRLGSRVFDDGCYLTERTLTTIGNDCTLNSGSKIQCHSQEDGTFKSDGSTIGVGCTIGVGAHVHYGVTMGDGAVLAPDSFLMKGEEMPEYARWGGNPAAEELDAPYLPAALMGKGRRDHLGQRAQTTGPAGLRDSNDACGAALVGGEQHLGDGK</sequence>
<dbReference type="PANTHER" id="PTHR43300">
    <property type="entry name" value="ACETYLTRANSFERASE"/>
    <property type="match status" value="1"/>
</dbReference>
<comment type="caution">
    <text evidence="4">The sequence shown here is derived from an EMBL/GenBank/DDBJ whole genome shotgun (WGS) entry which is preliminary data.</text>
</comment>
<accession>A0ABV9FZV1</accession>
<keyword evidence="2" id="KW-0472">Membrane</keyword>
<keyword evidence="5" id="KW-1185">Reference proteome</keyword>
<name>A0ABV9FZV1_9ACTN</name>
<feature type="transmembrane region" description="Helical" evidence="2">
    <location>
        <begin position="364"/>
        <end position="386"/>
    </location>
</feature>
<organism evidence="4 5">
    <name type="scientific">Streptomyces maoxianensis</name>
    <dbReference type="NCBI Taxonomy" id="1459942"/>
    <lineage>
        <taxon>Bacteria</taxon>
        <taxon>Bacillati</taxon>
        <taxon>Actinomycetota</taxon>
        <taxon>Actinomycetes</taxon>
        <taxon>Kitasatosporales</taxon>
        <taxon>Streptomycetaceae</taxon>
        <taxon>Streptomyces</taxon>
    </lineage>
</organism>
<dbReference type="NCBIfam" id="TIGR02353">
    <property type="entry name" value="NRPS_term_dom"/>
    <property type="match status" value="1"/>
</dbReference>
<dbReference type="Pfam" id="PF00550">
    <property type="entry name" value="PP-binding"/>
    <property type="match status" value="1"/>
</dbReference>
<dbReference type="InterPro" id="IPR011004">
    <property type="entry name" value="Trimer_LpxA-like_sf"/>
</dbReference>
<keyword evidence="2" id="KW-0812">Transmembrane</keyword>
<dbReference type="Proteomes" id="UP001595993">
    <property type="component" value="Unassembled WGS sequence"/>
</dbReference>
<dbReference type="InterPro" id="IPR012728">
    <property type="entry name" value="Pls/PosA_C"/>
</dbReference>
<dbReference type="SUPFAM" id="SSF51161">
    <property type="entry name" value="Trimeric LpxA-like enzymes"/>
    <property type="match status" value="3"/>
</dbReference>
<feature type="domain" description="Carrier" evidence="3">
    <location>
        <begin position="25"/>
        <end position="102"/>
    </location>
</feature>
<evidence type="ECO:0000256" key="1">
    <source>
        <dbReference type="SAM" id="MobiDB-lite"/>
    </source>
</evidence>
<dbReference type="Gene3D" id="2.160.10.10">
    <property type="entry name" value="Hexapeptide repeat proteins"/>
    <property type="match status" value="2"/>
</dbReference>
<dbReference type="RefSeq" id="WP_381192587.1">
    <property type="nucleotide sequence ID" value="NZ_JBHSFE010000007.1"/>
</dbReference>
<feature type="transmembrane region" description="Helical" evidence="2">
    <location>
        <begin position="406"/>
        <end position="431"/>
    </location>
</feature>
<dbReference type="Gene3D" id="1.10.1200.10">
    <property type="entry name" value="ACP-like"/>
    <property type="match status" value="1"/>
</dbReference>
<feature type="transmembrane region" description="Helical" evidence="2">
    <location>
        <begin position="163"/>
        <end position="189"/>
    </location>
</feature>
<gene>
    <name evidence="4" type="ORF">ACFO9E_07155</name>
</gene>
<feature type="transmembrane region" description="Helical" evidence="2">
    <location>
        <begin position="653"/>
        <end position="675"/>
    </location>
</feature>
<dbReference type="PROSITE" id="PS50075">
    <property type="entry name" value="CARRIER"/>
    <property type="match status" value="1"/>
</dbReference>
<dbReference type="InterPro" id="IPR009081">
    <property type="entry name" value="PP-bd_ACP"/>
</dbReference>
<evidence type="ECO:0000259" key="3">
    <source>
        <dbReference type="PROSITE" id="PS50075"/>
    </source>
</evidence>
<dbReference type="PANTHER" id="PTHR43300:SF11">
    <property type="entry name" value="ACETYLTRANSFERASE RV3034C-RELATED"/>
    <property type="match status" value="1"/>
</dbReference>
<feature type="transmembrane region" description="Helical" evidence="2">
    <location>
        <begin position="209"/>
        <end position="232"/>
    </location>
</feature>
<dbReference type="EMBL" id="JBHSFE010000007">
    <property type="protein sequence ID" value="MFC4607590.1"/>
    <property type="molecule type" value="Genomic_DNA"/>
</dbReference>